<dbReference type="Gene3D" id="6.10.140.1340">
    <property type="match status" value="1"/>
</dbReference>
<name>A0AAU8ILE9_9ACTN</name>
<dbReference type="KEGG" id="stac:ABII15_01845"/>
<dbReference type="PANTHER" id="PTHR45431">
    <property type="entry name" value="RHODANESE-LIKE DOMAIN-CONTAINING PROTEIN 15, CHLOROPLASTIC"/>
    <property type="match status" value="1"/>
</dbReference>
<dbReference type="PROSITE" id="PS00380">
    <property type="entry name" value="RHODANESE_1"/>
    <property type="match status" value="1"/>
</dbReference>
<dbReference type="InterPro" id="IPR001763">
    <property type="entry name" value="Rhodanese-like_dom"/>
</dbReference>
<dbReference type="EMBL" id="CP159534">
    <property type="protein sequence ID" value="XCJ68776.1"/>
    <property type="molecule type" value="Genomic_DNA"/>
</dbReference>
<dbReference type="InterPro" id="IPR001307">
    <property type="entry name" value="Thiosulphate_STrfase_CS"/>
</dbReference>
<dbReference type="AlphaFoldDB" id="A0AAU8ILE9"/>
<dbReference type="SMART" id="SM00450">
    <property type="entry name" value="RHOD"/>
    <property type="match status" value="1"/>
</dbReference>
<dbReference type="Pfam" id="PF00581">
    <property type="entry name" value="Rhodanese"/>
    <property type="match status" value="1"/>
</dbReference>
<dbReference type="GO" id="GO:0004792">
    <property type="term" value="F:thiosulfate-cyanide sulfurtransferase activity"/>
    <property type="evidence" value="ECO:0007669"/>
    <property type="project" value="InterPro"/>
</dbReference>
<organism evidence="2">
    <name type="scientific">Streptomyces tabacisoli</name>
    <dbReference type="NCBI Taxonomy" id="3156398"/>
    <lineage>
        <taxon>Bacteria</taxon>
        <taxon>Bacillati</taxon>
        <taxon>Actinomycetota</taxon>
        <taxon>Actinomycetes</taxon>
        <taxon>Kitasatosporales</taxon>
        <taxon>Streptomycetaceae</taxon>
        <taxon>Streptomyces</taxon>
    </lineage>
</organism>
<dbReference type="InterPro" id="IPR052367">
    <property type="entry name" value="Thiosulfate_ST/Rhodanese-like"/>
</dbReference>
<gene>
    <name evidence="2" type="ORF">ABII15_01845</name>
</gene>
<dbReference type="InterPro" id="IPR021309">
    <property type="entry name" value="YgaP-like_TM"/>
</dbReference>
<dbReference type="CDD" id="cd00158">
    <property type="entry name" value="RHOD"/>
    <property type="match status" value="1"/>
</dbReference>
<evidence type="ECO:0000313" key="2">
    <source>
        <dbReference type="EMBL" id="XCJ68776.1"/>
    </source>
</evidence>
<accession>A0AAU8ILE9</accession>
<feature type="domain" description="Rhodanese" evidence="1">
    <location>
        <begin position="14"/>
        <end position="104"/>
    </location>
</feature>
<proteinExistence type="predicted"/>
<dbReference type="PROSITE" id="PS50206">
    <property type="entry name" value="RHODANESE_3"/>
    <property type="match status" value="1"/>
</dbReference>
<dbReference type="SUPFAM" id="SSF52821">
    <property type="entry name" value="Rhodanese/Cell cycle control phosphatase"/>
    <property type="match status" value="1"/>
</dbReference>
<dbReference type="InterPro" id="IPR036873">
    <property type="entry name" value="Rhodanese-like_dom_sf"/>
</dbReference>
<sequence length="188" mass="18895">MSTTLAPADLRARPAESTLVIDVRGPGEFAAGHVPGAVNVPADHLDALLPDLRAAAERRRLVVVCAAGQRSAAACAELAEAGVDAIGLDGGTQAWTAEGLPVDTAAREGRAVWAMDRQVRFAAGALVLAGLALGSRAPKGRLLAAGVASGLVYSGVTNTCGMAAMLGKLPFNRPAPGALDAARAALRA</sequence>
<dbReference type="PANTHER" id="PTHR45431:SF3">
    <property type="entry name" value="RHODANESE-LIKE DOMAIN-CONTAINING PROTEIN 15, CHLOROPLASTIC"/>
    <property type="match status" value="1"/>
</dbReference>
<reference evidence="2" key="1">
    <citation type="submission" date="2024-06" db="EMBL/GenBank/DDBJ databases">
        <title>Streptomyces sp. strain HUAS MG91 genome sequences.</title>
        <authorList>
            <person name="Mo P."/>
        </authorList>
    </citation>
    <scope>NUCLEOTIDE SEQUENCE</scope>
    <source>
        <strain evidence="2">HUAS MG91</strain>
    </source>
</reference>
<protein>
    <submittedName>
        <fullName evidence="2">Rhodanese-like domain-containing protein</fullName>
    </submittedName>
</protein>
<evidence type="ECO:0000259" key="1">
    <source>
        <dbReference type="PROSITE" id="PS50206"/>
    </source>
</evidence>
<dbReference type="Pfam" id="PF11127">
    <property type="entry name" value="YgaP-like_TM"/>
    <property type="match status" value="1"/>
</dbReference>
<dbReference type="RefSeq" id="WP_353940460.1">
    <property type="nucleotide sequence ID" value="NZ_CP159534.1"/>
</dbReference>
<dbReference type="Gene3D" id="3.40.250.10">
    <property type="entry name" value="Rhodanese-like domain"/>
    <property type="match status" value="1"/>
</dbReference>